<evidence type="ECO:0000256" key="3">
    <source>
        <dbReference type="SAM" id="Phobius"/>
    </source>
</evidence>
<dbReference type="STRING" id="299467.A0A443SSE1"/>
<keyword evidence="5" id="KW-1185">Reference proteome</keyword>
<dbReference type="VEuPathDB" id="VectorBase:LDEU001675"/>
<protein>
    <submittedName>
        <fullName evidence="4">WSCD family member-like protein</fullName>
    </submittedName>
</protein>
<sequence length="262" mass="29223">MRIKVNKAGSRKDIRRIFLCMIIAIISTHTLLLILVLTKSVNVSQTRNYAYVAEKSSKRDTDTDILPHSSSSPQIATKSDESDPLKDLIRLKGSASLLLSTGGPGLLSAISGLSAITPNRVNLFWCTKSEYRPEVGPLIALASFPGSGNTWIRYLLQQASGSVYKDYSLLRNGFPAESVANGSVIIVKTHEWGLYARRQFDKAVLLIRNPFKTLLAEFNRRSAGHLGHASPDRYLKGKGTKTYLTHFHLRNVRFYTRKAMKK</sequence>
<keyword evidence="3" id="KW-0472">Membrane</keyword>
<accession>A0A443SSE1</accession>
<gene>
    <name evidence="4" type="ORF">B4U80_11393</name>
</gene>
<comment type="similarity">
    <text evidence="1">Belongs to the WSCD family.</text>
</comment>
<keyword evidence="3" id="KW-1133">Transmembrane helix</keyword>
<dbReference type="OrthoDB" id="5985073at2759"/>
<dbReference type="EMBL" id="NCKV01000532">
    <property type="protein sequence ID" value="RWS30365.1"/>
    <property type="molecule type" value="Genomic_DNA"/>
</dbReference>
<dbReference type="InterPro" id="IPR051589">
    <property type="entry name" value="Sialate-O-sulfotransferase"/>
</dbReference>
<dbReference type="AlphaFoldDB" id="A0A443SSE1"/>
<evidence type="ECO:0000256" key="2">
    <source>
        <dbReference type="SAM" id="MobiDB-lite"/>
    </source>
</evidence>
<evidence type="ECO:0000256" key="1">
    <source>
        <dbReference type="ARBA" id="ARBA00010236"/>
    </source>
</evidence>
<dbReference type="Gene3D" id="3.40.50.300">
    <property type="entry name" value="P-loop containing nucleotide triphosphate hydrolases"/>
    <property type="match status" value="1"/>
</dbReference>
<dbReference type="PANTHER" id="PTHR45964">
    <property type="entry name" value="WSCD FAMILY MEMBER CG9164"/>
    <property type="match status" value="1"/>
</dbReference>
<feature type="region of interest" description="Disordered" evidence="2">
    <location>
        <begin position="61"/>
        <end position="81"/>
    </location>
</feature>
<evidence type="ECO:0000313" key="5">
    <source>
        <dbReference type="Proteomes" id="UP000288716"/>
    </source>
</evidence>
<organism evidence="4 5">
    <name type="scientific">Leptotrombidium deliense</name>
    <dbReference type="NCBI Taxonomy" id="299467"/>
    <lineage>
        <taxon>Eukaryota</taxon>
        <taxon>Metazoa</taxon>
        <taxon>Ecdysozoa</taxon>
        <taxon>Arthropoda</taxon>
        <taxon>Chelicerata</taxon>
        <taxon>Arachnida</taxon>
        <taxon>Acari</taxon>
        <taxon>Acariformes</taxon>
        <taxon>Trombidiformes</taxon>
        <taxon>Prostigmata</taxon>
        <taxon>Anystina</taxon>
        <taxon>Parasitengona</taxon>
        <taxon>Trombiculoidea</taxon>
        <taxon>Trombiculidae</taxon>
        <taxon>Leptotrombidium</taxon>
    </lineage>
</organism>
<dbReference type="PANTHER" id="PTHR45964:SF5">
    <property type="entry name" value="WSCD FAMILY MEMBER CG9164"/>
    <property type="match status" value="1"/>
</dbReference>
<dbReference type="SUPFAM" id="SSF52540">
    <property type="entry name" value="P-loop containing nucleoside triphosphate hydrolases"/>
    <property type="match status" value="1"/>
</dbReference>
<feature type="compositionally biased region" description="Polar residues" evidence="2">
    <location>
        <begin position="68"/>
        <end position="77"/>
    </location>
</feature>
<dbReference type="InterPro" id="IPR027417">
    <property type="entry name" value="P-loop_NTPase"/>
</dbReference>
<comment type="caution">
    <text evidence="4">The sequence shown here is derived from an EMBL/GenBank/DDBJ whole genome shotgun (WGS) entry which is preliminary data.</text>
</comment>
<evidence type="ECO:0000313" key="4">
    <source>
        <dbReference type="EMBL" id="RWS30365.1"/>
    </source>
</evidence>
<keyword evidence="3" id="KW-0812">Transmembrane</keyword>
<feature type="transmembrane region" description="Helical" evidence="3">
    <location>
        <begin position="16"/>
        <end position="37"/>
    </location>
</feature>
<name>A0A443SSE1_9ACAR</name>
<proteinExistence type="inferred from homology"/>
<reference evidence="4 5" key="1">
    <citation type="journal article" date="2018" name="Gigascience">
        <title>Genomes of trombidid mites reveal novel predicted allergens and laterally-transferred genes associated with secondary metabolism.</title>
        <authorList>
            <person name="Dong X."/>
            <person name="Chaisiri K."/>
            <person name="Xia D."/>
            <person name="Armstrong S.D."/>
            <person name="Fang Y."/>
            <person name="Donnelly M.J."/>
            <person name="Kadowaki T."/>
            <person name="McGarry J.W."/>
            <person name="Darby A.C."/>
            <person name="Makepeace B.L."/>
        </authorList>
    </citation>
    <scope>NUCLEOTIDE SEQUENCE [LARGE SCALE GENOMIC DNA]</scope>
    <source>
        <strain evidence="4">UoL-UT</strain>
    </source>
</reference>
<dbReference type="Proteomes" id="UP000288716">
    <property type="component" value="Unassembled WGS sequence"/>
</dbReference>